<gene>
    <name evidence="1" type="ORF">B4135_1083</name>
</gene>
<dbReference type="Proteomes" id="UP000075683">
    <property type="component" value="Unassembled WGS sequence"/>
</dbReference>
<evidence type="ECO:0000313" key="1">
    <source>
        <dbReference type="EMBL" id="KYD22748.1"/>
    </source>
</evidence>
<comment type="caution">
    <text evidence="1">The sequence shown here is derived from an EMBL/GenBank/DDBJ whole genome shotgun (WGS) entry which is preliminary data.</text>
</comment>
<protein>
    <submittedName>
        <fullName evidence="1">Uncharacterized protein</fullName>
    </submittedName>
</protein>
<sequence length="51" mass="6012">MVKGDEQTLDKRIQCIPPSRTVNLMCLNIKWFKYFCQEKTFAPYAPQNKTS</sequence>
<dbReference type="AlphaFoldDB" id="A0A150MEB9"/>
<accession>A0A150MEB9</accession>
<dbReference type="EMBL" id="LQYT01000008">
    <property type="protein sequence ID" value="KYD22748.1"/>
    <property type="molecule type" value="Genomic_DNA"/>
</dbReference>
<proteinExistence type="predicted"/>
<evidence type="ECO:0000313" key="2">
    <source>
        <dbReference type="Proteomes" id="UP000075683"/>
    </source>
</evidence>
<name>A0A150MEB9_9BACI</name>
<dbReference type="STRING" id="301148.B4135_1083"/>
<reference evidence="1 2" key="1">
    <citation type="submission" date="2016-01" db="EMBL/GenBank/DDBJ databases">
        <title>Draft Genome Sequences of Seven Thermophilic Sporeformers Isolated from Foods.</title>
        <authorList>
            <person name="Berendsen E.M."/>
            <person name="Wells-Bennik M.H."/>
            <person name="Krawcyk A.O."/>
            <person name="De Jong A."/>
            <person name="Holsappel S."/>
            <person name="Eijlander R.T."/>
            <person name="Kuipers O.P."/>
        </authorList>
    </citation>
    <scope>NUCLEOTIDE SEQUENCE [LARGE SCALE GENOMIC DNA]</scope>
    <source>
        <strain evidence="1 2">B4135</strain>
    </source>
</reference>
<organism evidence="1 2">
    <name type="scientific">Caldibacillus debilis</name>
    <dbReference type="NCBI Taxonomy" id="301148"/>
    <lineage>
        <taxon>Bacteria</taxon>
        <taxon>Bacillati</taxon>
        <taxon>Bacillota</taxon>
        <taxon>Bacilli</taxon>
        <taxon>Bacillales</taxon>
        <taxon>Bacillaceae</taxon>
        <taxon>Caldibacillus</taxon>
    </lineage>
</organism>